<comment type="caution">
    <text evidence="1">The sequence shown here is derived from an EMBL/GenBank/DDBJ whole genome shotgun (WGS) entry which is preliminary data.</text>
</comment>
<name>A0A5N5CXT4_9PEZI</name>
<dbReference type="EMBL" id="VCHE01000148">
    <property type="protein sequence ID" value="KAB2570179.1"/>
    <property type="molecule type" value="Genomic_DNA"/>
</dbReference>
<dbReference type="AlphaFoldDB" id="A0A5N5CXT4"/>
<organism evidence="1 2">
    <name type="scientific">Lasiodiplodia theobromae</name>
    <dbReference type="NCBI Taxonomy" id="45133"/>
    <lineage>
        <taxon>Eukaryota</taxon>
        <taxon>Fungi</taxon>
        <taxon>Dikarya</taxon>
        <taxon>Ascomycota</taxon>
        <taxon>Pezizomycotina</taxon>
        <taxon>Dothideomycetes</taxon>
        <taxon>Dothideomycetes incertae sedis</taxon>
        <taxon>Botryosphaeriales</taxon>
        <taxon>Botryosphaeriaceae</taxon>
        <taxon>Lasiodiplodia</taxon>
    </lineage>
</organism>
<evidence type="ECO:0000313" key="2">
    <source>
        <dbReference type="Proteomes" id="UP000325902"/>
    </source>
</evidence>
<proteinExistence type="predicted"/>
<gene>
    <name evidence="1" type="ORF">DBV05_g11163</name>
</gene>
<reference evidence="1 2" key="1">
    <citation type="journal article" date="2019" name="Sci. Rep.">
        <title>A multi-omics analysis of the grapevine pathogen Lasiodiplodia theobromae reveals that temperature affects the expression of virulence- and pathogenicity-related genes.</title>
        <authorList>
            <person name="Felix C."/>
            <person name="Meneses R."/>
            <person name="Goncalves M.F.M."/>
            <person name="Tilleman L."/>
            <person name="Duarte A.S."/>
            <person name="Jorrin-Novo J.V."/>
            <person name="Van de Peer Y."/>
            <person name="Deforce D."/>
            <person name="Van Nieuwerburgh F."/>
            <person name="Esteves A.C."/>
            <person name="Alves A."/>
        </authorList>
    </citation>
    <scope>NUCLEOTIDE SEQUENCE [LARGE SCALE GENOMIC DNA]</scope>
    <source>
        <strain evidence="1 2">LA-SOL3</strain>
    </source>
</reference>
<keyword evidence="2" id="KW-1185">Reference proteome</keyword>
<sequence>MSREYLLDQPDENDWPFDERTKDMWQLHWVDDGTIFEEAGMEFVKGHFARLAQQHMDRSDRISWLAALVIDQEAFDSISAAVEDAAKEPRAFVWAVDPDIGPDDVKEDEPEEYRYAGHYKVPLQMLEQFHRVMFNPECDKMYNGWDLALDTPWPNWRRRGTLD</sequence>
<dbReference type="Proteomes" id="UP000325902">
    <property type="component" value="Unassembled WGS sequence"/>
</dbReference>
<dbReference type="OrthoDB" id="10344903at2759"/>
<protein>
    <submittedName>
        <fullName evidence="1">Uncharacterized protein</fullName>
    </submittedName>
</protein>
<accession>A0A5N5CXT4</accession>
<evidence type="ECO:0000313" key="1">
    <source>
        <dbReference type="EMBL" id="KAB2570179.1"/>
    </source>
</evidence>